<feature type="transmembrane region" description="Helical" evidence="1">
    <location>
        <begin position="117"/>
        <end position="137"/>
    </location>
</feature>
<feature type="transmembrane region" description="Helical" evidence="1">
    <location>
        <begin position="49"/>
        <end position="71"/>
    </location>
</feature>
<evidence type="ECO:0000313" key="2">
    <source>
        <dbReference type="EMBL" id="ABX03218.1"/>
    </source>
</evidence>
<dbReference type="AlphaFoldDB" id="A9AVY0"/>
<dbReference type="EMBL" id="CP000875">
    <property type="protein sequence ID" value="ABX03218.1"/>
    <property type="molecule type" value="Genomic_DNA"/>
</dbReference>
<keyword evidence="1" id="KW-1133">Transmembrane helix</keyword>
<evidence type="ECO:0000256" key="1">
    <source>
        <dbReference type="SAM" id="Phobius"/>
    </source>
</evidence>
<reference evidence="2 3" key="1">
    <citation type="journal article" date="2011" name="Stand. Genomic Sci.">
        <title>Complete genome sequence of the filamentous gliding predatory bacterium Herpetosiphon aurantiacus type strain (114-95(T)).</title>
        <authorList>
            <person name="Kiss H."/>
            <person name="Nett M."/>
            <person name="Domin N."/>
            <person name="Martin K."/>
            <person name="Maresca J.A."/>
            <person name="Copeland A."/>
            <person name="Lapidus A."/>
            <person name="Lucas S."/>
            <person name="Berry K.W."/>
            <person name="Glavina Del Rio T."/>
            <person name="Dalin E."/>
            <person name="Tice H."/>
            <person name="Pitluck S."/>
            <person name="Richardson P."/>
            <person name="Bruce D."/>
            <person name="Goodwin L."/>
            <person name="Han C."/>
            <person name="Detter J.C."/>
            <person name="Schmutz J."/>
            <person name="Brettin T."/>
            <person name="Land M."/>
            <person name="Hauser L."/>
            <person name="Kyrpides N.C."/>
            <person name="Ivanova N."/>
            <person name="Goker M."/>
            <person name="Woyke T."/>
            <person name="Klenk H.P."/>
            <person name="Bryant D.A."/>
        </authorList>
    </citation>
    <scope>NUCLEOTIDE SEQUENCE [LARGE SCALE GENOMIC DNA]</scope>
    <source>
        <strain evidence="3">ATCC 23779 / DSM 785 / 114-95</strain>
    </source>
</reference>
<keyword evidence="3" id="KW-1185">Reference proteome</keyword>
<evidence type="ECO:0000313" key="3">
    <source>
        <dbReference type="Proteomes" id="UP000000787"/>
    </source>
</evidence>
<protein>
    <submittedName>
        <fullName evidence="2">Uncharacterized protein</fullName>
    </submittedName>
</protein>
<organism evidence="2 3">
    <name type="scientific">Herpetosiphon aurantiacus (strain ATCC 23779 / DSM 785 / 114-95)</name>
    <dbReference type="NCBI Taxonomy" id="316274"/>
    <lineage>
        <taxon>Bacteria</taxon>
        <taxon>Bacillati</taxon>
        <taxon>Chloroflexota</taxon>
        <taxon>Chloroflexia</taxon>
        <taxon>Herpetosiphonales</taxon>
        <taxon>Herpetosiphonaceae</taxon>
        <taxon>Herpetosiphon</taxon>
    </lineage>
</organism>
<dbReference type="InParanoid" id="A9AVY0"/>
<keyword evidence="1" id="KW-0472">Membrane</keyword>
<dbReference type="BioCyc" id="HAUR316274:GHYA-579-MONOMER"/>
<dbReference type="HOGENOM" id="CLU_1052794_0_0_0"/>
<proteinExistence type="predicted"/>
<dbReference type="STRING" id="316274.Haur_0570"/>
<dbReference type="Proteomes" id="UP000000787">
    <property type="component" value="Chromosome"/>
</dbReference>
<feature type="transmembrane region" description="Helical" evidence="1">
    <location>
        <begin position="78"/>
        <end position="97"/>
    </location>
</feature>
<dbReference type="KEGG" id="hau:Haur_0570"/>
<gene>
    <name evidence="2" type="ordered locus">Haur_0570</name>
</gene>
<name>A9AVY0_HERA2</name>
<accession>A9AVY0</accession>
<sequence>MLEQHNRQSIKSLIIFGSGLAYVLSIVMMEVLVGFALGDISESPLMQALVGIGILGTFISACLIPLALHYWLAPGTQFIVGILFWLVDVAVLAINATTSYQLIKKLELSSFFTMWQLAIPFIGPAITIIGWGLVYLADDGQKDRQSDRLLETSKRALMREAEYARVSAEHEFAMKQIAQVKQSLMMALQASDIAKVAEQGAYNSALQITRQIVGLPLNGSNHDQTESLHSQTHDHIEPQQELPFDTTPIIYTNNEGYADQPKND</sequence>
<feature type="transmembrane region" description="Helical" evidence="1">
    <location>
        <begin position="12"/>
        <end position="37"/>
    </location>
</feature>
<keyword evidence="1" id="KW-0812">Transmembrane</keyword>